<dbReference type="RefSeq" id="WP_041893750.1">
    <property type="nucleotide sequence ID" value="NZ_CP010086.2"/>
</dbReference>
<dbReference type="PANTHER" id="PTHR43421:SF1">
    <property type="entry name" value="METALLOPROTEASE PMBA"/>
    <property type="match status" value="1"/>
</dbReference>
<dbReference type="GO" id="GO:0008237">
    <property type="term" value="F:metallopeptidase activity"/>
    <property type="evidence" value="ECO:0007669"/>
    <property type="project" value="InterPro"/>
</dbReference>
<dbReference type="Pfam" id="PF19290">
    <property type="entry name" value="PmbA_TldD_2nd"/>
    <property type="match status" value="1"/>
</dbReference>
<organism evidence="5 6">
    <name type="scientific">Clostridium beijerinckii</name>
    <name type="common">Clostridium MP</name>
    <dbReference type="NCBI Taxonomy" id="1520"/>
    <lineage>
        <taxon>Bacteria</taxon>
        <taxon>Bacillati</taxon>
        <taxon>Bacillota</taxon>
        <taxon>Clostridia</taxon>
        <taxon>Eubacteriales</taxon>
        <taxon>Clostridiaceae</taxon>
        <taxon>Clostridium</taxon>
    </lineage>
</organism>
<reference evidence="6" key="1">
    <citation type="submission" date="2014-12" db="EMBL/GenBank/DDBJ databases">
        <title>Genome sequence of Clostridium beijerinckii strain 59B.</title>
        <authorList>
            <person name="Little G.T."/>
            <person name="Minton N.P."/>
        </authorList>
    </citation>
    <scope>NUCLEOTIDE SEQUENCE [LARGE SCALE GENOMIC DNA]</scope>
    <source>
        <strain evidence="6">59B</strain>
    </source>
</reference>
<evidence type="ECO:0000259" key="4">
    <source>
        <dbReference type="Pfam" id="PF19290"/>
    </source>
</evidence>
<dbReference type="Proteomes" id="UP000031866">
    <property type="component" value="Chromosome"/>
</dbReference>
<evidence type="ECO:0000313" key="5">
    <source>
        <dbReference type="EMBL" id="AJG97071.1"/>
    </source>
</evidence>
<dbReference type="InterPro" id="IPR035068">
    <property type="entry name" value="TldD/PmbA_N"/>
</dbReference>
<dbReference type="GO" id="GO:0006508">
    <property type="term" value="P:proteolysis"/>
    <property type="evidence" value="ECO:0007669"/>
    <property type="project" value="InterPro"/>
</dbReference>
<dbReference type="PANTHER" id="PTHR43421">
    <property type="entry name" value="METALLOPROTEASE PMBA"/>
    <property type="match status" value="1"/>
</dbReference>
<dbReference type="InterPro" id="IPR036059">
    <property type="entry name" value="TldD/PmbA_sf"/>
</dbReference>
<dbReference type="InterPro" id="IPR045569">
    <property type="entry name" value="Metalloprtase-TldD/E_C"/>
</dbReference>
<dbReference type="EMBL" id="CP010086">
    <property type="protein sequence ID" value="AJG97071.1"/>
    <property type="molecule type" value="Genomic_DNA"/>
</dbReference>
<evidence type="ECO:0000313" key="6">
    <source>
        <dbReference type="Proteomes" id="UP000031866"/>
    </source>
</evidence>
<feature type="domain" description="Metalloprotease TldD/E N-terminal" evidence="2">
    <location>
        <begin position="23"/>
        <end position="86"/>
    </location>
</feature>
<gene>
    <name evidence="5" type="ORF">LF65_00427</name>
</gene>
<dbReference type="InterPro" id="IPR047657">
    <property type="entry name" value="PmbA"/>
</dbReference>
<name>A0A0B5QFN8_CLOBE</name>
<dbReference type="Pfam" id="PF01523">
    <property type="entry name" value="PmbA_TldD_1st"/>
    <property type="match status" value="1"/>
</dbReference>
<feature type="domain" description="Metalloprotease TldD/E C-terminal" evidence="3">
    <location>
        <begin position="225"/>
        <end position="446"/>
    </location>
</feature>
<dbReference type="InterPro" id="IPR002510">
    <property type="entry name" value="Metalloprtase-TldD/E_N"/>
</dbReference>
<dbReference type="InterPro" id="IPR045570">
    <property type="entry name" value="Metalloprtase-TldD/E_cen_dom"/>
</dbReference>
<evidence type="ECO:0000259" key="2">
    <source>
        <dbReference type="Pfam" id="PF01523"/>
    </source>
</evidence>
<dbReference type="SUPFAM" id="SSF111283">
    <property type="entry name" value="Putative modulator of DNA gyrase, PmbA/TldD"/>
    <property type="match status" value="1"/>
</dbReference>
<protein>
    <submittedName>
        <fullName evidence="5">Peptidase U62</fullName>
    </submittedName>
</protein>
<dbReference type="GO" id="GO:0005829">
    <property type="term" value="C:cytosol"/>
    <property type="evidence" value="ECO:0007669"/>
    <property type="project" value="TreeGrafter"/>
</dbReference>
<evidence type="ECO:0000256" key="1">
    <source>
        <dbReference type="ARBA" id="ARBA00005836"/>
    </source>
</evidence>
<evidence type="ECO:0000259" key="3">
    <source>
        <dbReference type="Pfam" id="PF19289"/>
    </source>
</evidence>
<sequence length="447" mass="49008">MDFELFKEELFKEAKNLGFEEFEIYYSDAESLSLSIYEGEVEKYKLNNAFGLSFRGKINNKMGYSYTEILDEEAIKTLIRNAKEAAFAIENDDEQFIYEGDKEYKELDCYKKDLDNIKPDELIALSLEMEKECKKQCDKVVSFQGCGIGYGKATYGIINSKGLNLKNERNNLSAYVVPIIQDNSEKYDGTGYVMAKKIDDINPESLAKQGLEEALSRIGGKSIPSGKYKIIINNEAMVSLLGTFSGIFNAEQAQKGLSLLKGKEGEIIASDVVTLIDDPHLKDGLGTTSFDDEGVATIKKEIISKGKLNTLLYNLKTAHKAGIKSTGNGFKASYASIVGVSATNFYINPGDKSFEELCNEVKEGVIITDFAGLHSGASAVTGDFSLAAKGFMIENGKKSFPVEQITVAGNFFTLLKDIEEVGSDLKFPMSSIGCPSVVVKELSIAGK</sequence>
<dbReference type="OrthoDB" id="9803618at2"/>
<dbReference type="STRING" id="1520.LF65_00427"/>
<feature type="domain" description="Metalloprotease TldD/E central" evidence="4">
    <location>
        <begin position="113"/>
        <end position="217"/>
    </location>
</feature>
<comment type="similarity">
    <text evidence="1">Belongs to the peptidase U62 family.</text>
</comment>
<dbReference type="AlphaFoldDB" id="A0A0B5QFN8"/>
<dbReference type="Gene3D" id="3.30.2290.10">
    <property type="entry name" value="PmbA/TldD superfamily"/>
    <property type="match status" value="1"/>
</dbReference>
<accession>A0A0B5QFN8</accession>
<proteinExistence type="inferred from homology"/>
<dbReference type="Pfam" id="PF19289">
    <property type="entry name" value="PmbA_TldD_3rd"/>
    <property type="match status" value="1"/>
</dbReference>
<dbReference type="KEGG" id="cbei:LF65_00427"/>